<sequence length="94" mass="10721">MASNRWWKDTSVPRKASDDSSVGFVALDGELHVMTLLTTVDLAETRRSRQHKIAASLFIQIYHPGKKAWRSLISKPPLHPNFDFKTVVMCTIRL</sequence>
<organism evidence="1 2">
    <name type="scientific">Actinidia rufa</name>
    <dbReference type="NCBI Taxonomy" id="165716"/>
    <lineage>
        <taxon>Eukaryota</taxon>
        <taxon>Viridiplantae</taxon>
        <taxon>Streptophyta</taxon>
        <taxon>Embryophyta</taxon>
        <taxon>Tracheophyta</taxon>
        <taxon>Spermatophyta</taxon>
        <taxon>Magnoliopsida</taxon>
        <taxon>eudicotyledons</taxon>
        <taxon>Gunneridae</taxon>
        <taxon>Pentapetalae</taxon>
        <taxon>asterids</taxon>
        <taxon>Ericales</taxon>
        <taxon>Actinidiaceae</taxon>
        <taxon>Actinidia</taxon>
    </lineage>
</organism>
<protein>
    <submittedName>
        <fullName evidence="1">Uncharacterized protein</fullName>
    </submittedName>
</protein>
<dbReference type="EMBL" id="BJWL01000023">
    <property type="protein sequence ID" value="GFZ13558.1"/>
    <property type="molecule type" value="Genomic_DNA"/>
</dbReference>
<gene>
    <name evidence="1" type="ORF">Acr_23g0019430</name>
</gene>
<keyword evidence="2" id="KW-1185">Reference proteome</keyword>
<dbReference type="PANTHER" id="PTHR47850">
    <property type="entry name" value="F-BOX/KELCH-REPEAT PROTEIN OR23"/>
    <property type="match status" value="1"/>
</dbReference>
<evidence type="ECO:0000313" key="1">
    <source>
        <dbReference type="EMBL" id="GFZ13558.1"/>
    </source>
</evidence>
<dbReference type="PANTHER" id="PTHR47850:SF1">
    <property type="entry name" value="F-BOX_KELCH-REPEAT PROTEIN OR23"/>
    <property type="match status" value="1"/>
</dbReference>
<reference evidence="1 2" key="1">
    <citation type="submission" date="2019-07" db="EMBL/GenBank/DDBJ databases">
        <title>De Novo Assembly of kiwifruit Actinidia rufa.</title>
        <authorList>
            <person name="Sugita-Konishi S."/>
            <person name="Sato K."/>
            <person name="Mori E."/>
            <person name="Abe Y."/>
            <person name="Kisaki G."/>
            <person name="Hamano K."/>
            <person name="Suezawa K."/>
            <person name="Otani M."/>
            <person name="Fukuda T."/>
            <person name="Manabe T."/>
            <person name="Gomi K."/>
            <person name="Tabuchi M."/>
            <person name="Akimitsu K."/>
            <person name="Kataoka I."/>
        </authorList>
    </citation>
    <scope>NUCLEOTIDE SEQUENCE [LARGE SCALE GENOMIC DNA]</scope>
    <source>
        <strain evidence="2">cv. Fuchu</strain>
    </source>
</reference>
<dbReference type="AlphaFoldDB" id="A0A7J0GS22"/>
<evidence type="ECO:0000313" key="2">
    <source>
        <dbReference type="Proteomes" id="UP000585474"/>
    </source>
</evidence>
<name>A0A7J0GS22_9ERIC</name>
<proteinExistence type="predicted"/>
<dbReference type="Proteomes" id="UP000585474">
    <property type="component" value="Unassembled WGS sequence"/>
</dbReference>
<dbReference type="OrthoDB" id="45365at2759"/>
<accession>A0A7J0GS22</accession>
<comment type="caution">
    <text evidence="1">The sequence shown here is derived from an EMBL/GenBank/DDBJ whole genome shotgun (WGS) entry which is preliminary data.</text>
</comment>